<dbReference type="RefSeq" id="WP_141337384.1">
    <property type="nucleotide sequence ID" value="NZ_JBHMAX010000006.1"/>
</dbReference>
<evidence type="ECO:0000313" key="10">
    <source>
        <dbReference type="Proteomes" id="UP001589613"/>
    </source>
</evidence>
<feature type="transmembrane region" description="Helical" evidence="7">
    <location>
        <begin position="198"/>
        <end position="219"/>
    </location>
</feature>
<name>A0ABV5UZQ3_9MICO</name>
<evidence type="ECO:0000256" key="2">
    <source>
        <dbReference type="ARBA" id="ARBA00006143"/>
    </source>
</evidence>
<evidence type="ECO:0000313" key="9">
    <source>
        <dbReference type="EMBL" id="MFB9731036.1"/>
    </source>
</evidence>
<evidence type="ECO:0000256" key="5">
    <source>
        <dbReference type="ARBA" id="ARBA00023136"/>
    </source>
</evidence>
<dbReference type="EMBL" id="JBHMAX010000006">
    <property type="protein sequence ID" value="MFB9731036.1"/>
    <property type="molecule type" value="Genomic_DNA"/>
</dbReference>
<feature type="transmembrane region" description="Helical" evidence="7">
    <location>
        <begin position="74"/>
        <end position="96"/>
    </location>
</feature>
<feature type="transmembrane region" description="Helical" evidence="7">
    <location>
        <begin position="6"/>
        <end position="33"/>
    </location>
</feature>
<protein>
    <submittedName>
        <fullName evidence="9">Cytochrome c biogenesis CcdA family protein</fullName>
    </submittedName>
</protein>
<dbReference type="Proteomes" id="UP001589613">
    <property type="component" value="Unassembled WGS sequence"/>
</dbReference>
<keyword evidence="5 7" id="KW-0472">Membrane</keyword>
<feature type="transmembrane region" description="Helical" evidence="7">
    <location>
        <begin position="117"/>
        <end position="147"/>
    </location>
</feature>
<dbReference type="Pfam" id="PF02683">
    <property type="entry name" value="DsbD_TM"/>
    <property type="match status" value="1"/>
</dbReference>
<feature type="region of interest" description="Disordered" evidence="6">
    <location>
        <begin position="278"/>
        <end position="316"/>
    </location>
</feature>
<feature type="transmembrane region" description="Helical" evidence="7">
    <location>
        <begin position="247"/>
        <end position="272"/>
    </location>
</feature>
<evidence type="ECO:0000256" key="7">
    <source>
        <dbReference type="SAM" id="Phobius"/>
    </source>
</evidence>
<feature type="transmembrane region" description="Helical" evidence="7">
    <location>
        <begin position="153"/>
        <end position="177"/>
    </location>
</feature>
<feature type="compositionally biased region" description="Polar residues" evidence="6">
    <location>
        <begin position="307"/>
        <end position="316"/>
    </location>
</feature>
<evidence type="ECO:0000256" key="1">
    <source>
        <dbReference type="ARBA" id="ARBA00004141"/>
    </source>
</evidence>
<reference evidence="9 10" key="1">
    <citation type="submission" date="2024-09" db="EMBL/GenBank/DDBJ databases">
        <authorList>
            <person name="Sun Q."/>
            <person name="Mori K."/>
        </authorList>
    </citation>
    <scope>NUCLEOTIDE SEQUENCE [LARGE SCALE GENOMIC DNA]</scope>
    <source>
        <strain evidence="9 10">JCM 12763</strain>
    </source>
</reference>
<evidence type="ECO:0000259" key="8">
    <source>
        <dbReference type="Pfam" id="PF02683"/>
    </source>
</evidence>
<proteinExistence type="inferred from homology"/>
<feature type="domain" description="Cytochrome C biogenesis protein transmembrane" evidence="8">
    <location>
        <begin position="5"/>
        <end position="179"/>
    </location>
</feature>
<keyword evidence="3 7" id="KW-0812">Transmembrane</keyword>
<keyword evidence="4 7" id="KW-1133">Transmembrane helix</keyword>
<comment type="subcellular location">
    <subcellularLocation>
        <location evidence="1">Membrane</location>
        <topology evidence="1">Multi-pass membrane protein</topology>
    </subcellularLocation>
</comment>
<evidence type="ECO:0000256" key="6">
    <source>
        <dbReference type="SAM" id="MobiDB-lite"/>
    </source>
</evidence>
<dbReference type="PANTHER" id="PTHR31272:SF4">
    <property type="entry name" value="CYTOCHROME C-TYPE BIOGENESIS PROTEIN HI_1454-RELATED"/>
    <property type="match status" value="1"/>
</dbReference>
<dbReference type="PANTHER" id="PTHR31272">
    <property type="entry name" value="CYTOCHROME C-TYPE BIOGENESIS PROTEIN HI_1454-RELATED"/>
    <property type="match status" value="1"/>
</dbReference>
<gene>
    <name evidence="9" type="ORF">ACFFN0_03150</name>
</gene>
<comment type="caution">
    <text evidence="9">The sequence shown here is derived from an EMBL/GenBank/DDBJ whole genome shotgun (WGS) entry which is preliminary data.</text>
</comment>
<keyword evidence="10" id="KW-1185">Reference proteome</keyword>
<evidence type="ECO:0000256" key="4">
    <source>
        <dbReference type="ARBA" id="ARBA00022989"/>
    </source>
</evidence>
<evidence type="ECO:0000256" key="3">
    <source>
        <dbReference type="ARBA" id="ARBA00022692"/>
    </source>
</evidence>
<feature type="transmembrane region" description="Helical" evidence="7">
    <location>
        <begin position="45"/>
        <end position="68"/>
    </location>
</feature>
<sequence>MEVGLLAAVVAGVLSLLSPCSALLLPSFFAYAFASPAAQLVRTTAFYLGLLITLVPLGVGAAAASRLFYGHRELLVTTAGWLVVAMGVLMILGRGLSVPFAGRLQNLAARRTSPGAGLFSTVLLGAVYGLAGFCSGPVLGAILTMAATQETPVAGGVLLAAYAFGMALPLFLLALAWDRFDLGRRRWLRGRMLTLGPLQVHSTTLVSGVLLIVIGLLFLRFDGTAGITGVLGPGDTTELEFTLQERITAALATVPAWAYTGTGALVAGLWLLRRMRRPADDGTAQPTPDGPTVDPSGTGRAPEVAESTASPTTRTS</sequence>
<comment type="similarity">
    <text evidence="2">Belongs to the DsbD family.</text>
</comment>
<dbReference type="InterPro" id="IPR051790">
    <property type="entry name" value="Cytochrome_c-biogenesis_DsbD"/>
</dbReference>
<accession>A0ABV5UZQ3</accession>
<organism evidence="9 10">
    <name type="scientific">Ornithinimicrobium kibberense</name>
    <dbReference type="NCBI Taxonomy" id="282060"/>
    <lineage>
        <taxon>Bacteria</taxon>
        <taxon>Bacillati</taxon>
        <taxon>Actinomycetota</taxon>
        <taxon>Actinomycetes</taxon>
        <taxon>Micrococcales</taxon>
        <taxon>Ornithinimicrobiaceae</taxon>
        <taxon>Ornithinimicrobium</taxon>
    </lineage>
</organism>
<dbReference type="InterPro" id="IPR003834">
    <property type="entry name" value="Cyt_c_assmbl_TM_dom"/>
</dbReference>